<dbReference type="SUPFAM" id="SSF51569">
    <property type="entry name" value="Aldolase"/>
    <property type="match status" value="1"/>
</dbReference>
<reference evidence="5" key="1">
    <citation type="submission" date="2020-07" db="EMBL/GenBank/DDBJ databases">
        <title>Huge and variable diversity of episymbiotic CPR bacteria and DPANN archaea in groundwater ecosystems.</title>
        <authorList>
            <person name="He C.Y."/>
            <person name="Keren R."/>
            <person name="Whittaker M."/>
            <person name="Farag I.F."/>
            <person name="Doudna J."/>
            <person name="Cate J.H.D."/>
            <person name="Banfield J.F."/>
        </authorList>
    </citation>
    <scope>NUCLEOTIDE SEQUENCE</scope>
    <source>
        <strain evidence="5">NC_groundwater_1482_Ag_S-0.65um_47_24</strain>
    </source>
</reference>
<dbReference type="EMBL" id="JACQWF010000233">
    <property type="protein sequence ID" value="MBI4595743.1"/>
    <property type="molecule type" value="Genomic_DNA"/>
</dbReference>
<gene>
    <name evidence="5" type="ORF">HY730_05115</name>
</gene>
<dbReference type="InterPro" id="IPR002220">
    <property type="entry name" value="DapA-like"/>
</dbReference>
<name>A0A933GKW4_UNCTE</name>
<evidence type="ECO:0000256" key="2">
    <source>
        <dbReference type="ARBA" id="ARBA00023239"/>
    </source>
</evidence>
<dbReference type="InterPro" id="IPR013785">
    <property type="entry name" value="Aldolase_TIM"/>
</dbReference>
<dbReference type="PANTHER" id="PTHR12128:SF66">
    <property type="entry name" value="4-HYDROXY-2-OXOGLUTARATE ALDOLASE, MITOCHONDRIAL"/>
    <property type="match status" value="1"/>
</dbReference>
<evidence type="ECO:0000256" key="3">
    <source>
        <dbReference type="PIRNR" id="PIRNR001365"/>
    </source>
</evidence>
<dbReference type="SMART" id="SM01130">
    <property type="entry name" value="DHDPS"/>
    <property type="match status" value="1"/>
</dbReference>
<dbReference type="Proteomes" id="UP000772181">
    <property type="component" value="Unassembled WGS sequence"/>
</dbReference>
<comment type="similarity">
    <text evidence="1 3">Belongs to the DapA family.</text>
</comment>
<accession>A0A933GKW4</accession>
<proteinExistence type="inferred from homology"/>
<dbReference type="PANTHER" id="PTHR12128">
    <property type="entry name" value="DIHYDRODIPICOLINATE SYNTHASE"/>
    <property type="match status" value="1"/>
</dbReference>
<evidence type="ECO:0000256" key="4">
    <source>
        <dbReference type="PIRSR" id="PIRSR001365-2"/>
    </source>
</evidence>
<comment type="caution">
    <text evidence="5">The sequence shown here is derived from an EMBL/GenBank/DDBJ whole genome shotgun (WGS) entry which is preliminary data.</text>
</comment>
<dbReference type="PIRSF" id="PIRSF001365">
    <property type="entry name" value="DHDPS"/>
    <property type="match status" value="1"/>
</dbReference>
<dbReference type="CDD" id="cd00408">
    <property type="entry name" value="DHDPS-like"/>
    <property type="match status" value="1"/>
</dbReference>
<feature type="binding site" evidence="4">
    <location>
        <position position="216"/>
    </location>
    <ligand>
        <name>pyruvate</name>
        <dbReference type="ChEBI" id="CHEBI:15361"/>
    </ligand>
</feature>
<sequence length="310" mass="33674">MSNKFIFSGIIPANLLPFEKDYSIREKDYRRHLSWLADVPGVTAIVCNGHAAEVSSLTREERRRALAIAVEEVGSRVPLISGIYSDSTLEAVDLAKDAKAEGASGLLIFPPSLFMWGAQLRPELVYRHFAAVGETVGLPMVVFQFPPATGIGYSTETLVKLTEIPQVAAVKEFSNDMVVFERNLRAIKATGKPVAILSSYSSSLLSTFILGADGAVSGMGSVAADLQAQLFDAVKKGDLSAARKINDRLDLLVRVFYARPALDQHNRMKEALAMLGRISLAVVRPPLQPIEEEERSKIRAALHEAGLPAT</sequence>
<protein>
    <submittedName>
        <fullName evidence="5">Dihydrodipicolinate synthase family protein</fullName>
    </submittedName>
</protein>
<evidence type="ECO:0000313" key="5">
    <source>
        <dbReference type="EMBL" id="MBI4595743.1"/>
    </source>
</evidence>
<keyword evidence="2 3" id="KW-0456">Lyase</keyword>
<dbReference type="AlphaFoldDB" id="A0A933GKW4"/>
<dbReference type="Gene3D" id="3.20.20.70">
    <property type="entry name" value="Aldolase class I"/>
    <property type="match status" value="1"/>
</dbReference>
<dbReference type="Pfam" id="PF00701">
    <property type="entry name" value="DHDPS"/>
    <property type="match status" value="1"/>
</dbReference>
<evidence type="ECO:0000313" key="6">
    <source>
        <dbReference type="Proteomes" id="UP000772181"/>
    </source>
</evidence>
<dbReference type="GO" id="GO:0008840">
    <property type="term" value="F:4-hydroxy-tetrahydrodipicolinate synthase activity"/>
    <property type="evidence" value="ECO:0007669"/>
    <property type="project" value="TreeGrafter"/>
</dbReference>
<organism evidence="5 6">
    <name type="scientific">Tectimicrobiota bacterium</name>
    <dbReference type="NCBI Taxonomy" id="2528274"/>
    <lineage>
        <taxon>Bacteria</taxon>
        <taxon>Pseudomonadati</taxon>
        <taxon>Nitrospinota/Tectimicrobiota group</taxon>
        <taxon>Candidatus Tectimicrobiota</taxon>
    </lineage>
</organism>
<dbReference type="PRINTS" id="PR00146">
    <property type="entry name" value="DHPICSNTHASE"/>
</dbReference>
<evidence type="ECO:0000256" key="1">
    <source>
        <dbReference type="ARBA" id="ARBA00007592"/>
    </source>
</evidence>